<feature type="binding site" evidence="13">
    <location>
        <begin position="198"/>
        <end position="205"/>
    </location>
    <ligand>
        <name>NAD(+)</name>
        <dbReference type="ChEBI" id="CHEBI:57540"/>
    </ligand>
</feature>
<comment type="cofactor">
    <cofactor evidence="13 15">
        <name>FAD</name>
        <dbReference type="ChEBI" id="CHEBI:57692"/>
    </cofactor>
    <text evidence="13 15">Binds 1 FAD per subunit.</text>
</comment>
<evidence type="ECO:0000256" key="1">
    <source>
        <dbReference type="ARBA" id="ARBA00004496"/>
    </source>
</evidence>
<evidence type="ECO:0000256" key="3">
    <source>
        <dbReference type="ARBA" id="ARBA00012608"/>
    </source>
</evidence>
<keyword evidence="6 13" id="KW-0274">FAD</keyword>
<evidence type="ECO:0000256" key="9">
    <source>
        <dbReference type="ARBA" id="ARBA00023157"/>
    </source>
</evidence>
<dbReference type="GO" id="GO:0050660">
    <property type="term" value="F:flavin adenine dinucleotide binding"/>
    <property type="evidence" value="ECO:0007669"/>
    <property type="project" value="InterPro"/>
</dbReference>
<dbReference type="Pfam" id="PF07992">
    <property type="entry name" value="Pyr_redox_2"/>
    <property type="match status" value="1"/>
</dbReference>
<feature type="binding site" evidence="13">
    <location>
        <position position="221"/>
    </location>
    <ligand>
        <name>NAD(+)</name>
        <dbReference type="ChEBI" id="CHEBI:57540"/>
    </ligand>
</feature>
<evidence type="ECO:0000256" key="15">
    <source>
        <dbReference type="RuleBase" id="RU003692"/>
    </source>
</evidence>
<comment type="subcellular location">
    <subcellularLocation>
        <location evidence="1">Cytoplasm</location>
    </subcellularLocation>
</comment>
<evidence type="ECO:0000256" key="4">
    <source>
        <dbReference type="ARBA" id="ARBA00022490"/>
    </source>
</evidence>
<dbReference type="Pfam" id="PF02852">
    <property type="entry name" value="Pyr_redox_dim"/>
    <property type="match status" value="1"/>
</dbReference>
<dbReference type="GO" id="GO:0005737">
    <property type="term" value="C:cytoplasm"/>
    <property type="evidence" value="ECO:0007669"/>
    <property type="project" value="UniProtKB-SubCell"/>
</dbReference>
<dbReference type="SUPFAM" id="SSF55424">
    <property type="entry name" value="FAD/NAD-linked reductases, dimerisation (C-terminal) domain"/>
    <property type="match status" value="1"/>
</dbReference>
<dbReference type="PROSITE" id="PS00076">
    <property type="entry name" value="PYRIDINE_REDOX_1"/>
    <property type="match status" value="1"/>
</dbReference>
<dbReference type="EMBL" id="SGBD01000002">
    <property type="protein sequence ID" value="RZD14613.1"/>
    <property type="molecule type" value="Genomic_DNA"/>
</dbReference>
<keyword evidence="13" id="KW-0547">Nucleotide-binding</keyword>
<dbReference type="InterPro" id="IPR004099">
    <property type="entry name" value="Pyr_nucl-diS_OxRdtase_dimer"/>
</dbReference>
<dbReference type="PANTHER" id="PTHR22912">
    <property type="entry name" value="DISULFIDE OXIDOREDUCTASE"/>
    <property type="match status" value="1"/>
</dbReference>
<keyword evidence="9" id="KW-1015">Disulfide bond</keyword>
<reference evidence="18 19" key="1">
    <citation type="submission" date="2019-01" db="EMBL/GenBank/DDBJ databases">
        <title>Insights into ecological role of a new deltaproteobacterial order Candidatus Sinidesulfobacterales (Sva0485) by metagenomics and metatranscriptomics.</title>
        <authorList>
            <person name="Tan S."/>
            <person name="Liu J."/>
            <person name="Fang Y."/>
            <person name="Hedlund B.P."/>
            <person name="Lian Z.H."/>
            <person name="Huang L.Y."/>
            <person name="Li J.T."/>
            <person name="Huang L.N."/>
            <person name="Li W.J."/>
            <person name="Jiang H.C."/>
            <person name="Dong H.L."/>
            <person name="Shu W.S."/>
        </authorList>
    </citation>
    <scope>NUCLEOTIDE SEQUENCE [LARGE SCALE GENOMIC DNA]</scope>
    <source>
        <strain evidence="18">AP3</strain>
    </source>
</reference>
<keyword evidence="5 15" id="KW-0285">Flavoprotein</keyword>
<organism evidence="18 19">
    <name type="scientific">Candidatus Acidulodesulfobacterium ferriphilum</name>
    <dbReference type="NCBI Taxonomy" id="2597223"/>
    <lineage>
        <taxon>Bacteria</taxon>
        <taxon>Deltaproteobacteria</taxon>
        <taxon>Candidatus Acidulodesulfobacterales</taxon>
        <taxon>Candidatus Acidulodesulfobacterium</taxon>
    </lineage>
</organism>
<feature type="binding site" evidence="13">
    <location>
        <position position="64"/>
    </location>
    <ligand>
        <name>FAD</name>
        <dbReference type="ChEBI" id="CHEBI:57692"/>
    </ligand>
</feature>
<evidence type="ECO:0000259" key="17">
    <source>
        <dbReference type="Pfam" id="PF07992"/>
    </source>
</evidence>
<feature type="binding site" evidence="13">
    <location>
        <position position="126"/>
    </location>
    <ligand>
        <name>FAD</name>
        <dbReference type="ChEBI" id="CHEBI:57692"/>
    </ligand>
</feature>
<keyword evidence="4" id="KW-0963">Cytoplasm</keyword>
<feature type="binding site" evidence="13">
    <location>
        <position position="287"/>
    </location>
    <ligand>
        <name>NAD(+)</name>
        <dbReference type="ChEBI" id="CHEBI:57540"/>
    </ligand>
</feature>
<evidence type="ECO:0000256" key="12">
    <source>
        <dbReference type="PIRSR" id="PIRSR000350-2"/>
    </source>
</evidence>
<keyword evidence="8 13" id="KW-0520">NAD</keyword>
<evidence type="ECO:0000259" key="16">
    <source>
        <dbReference type="Pfam" id="PF02852"/>
    </source>
</evidence>
<comment type="similarity">
    <text evidence="2 15">Belongs to the class-I pyridine nucleotide-disulfide oxidoreductase family.</text>
</comment>
<evidence type="ECO:0000256" key="11">
    <source>
        <dbReference type="ARBA" id="ARBA00049187"/>
    </source>
</evidence>
<evidence type="ECO:0000256" key="7">
    <source>
        <dbReference type="ARBA" id="ARBA00023002"/>
    </source>
</evidence>
<feature type="binding site" evidence="13">
    <location>
        <begin position="334"/>
        <end position="337"/>
    </location>
    <ligand>
        <name>FAD</name>
        <dbReference type="ChEBI" id="CHEBI:57692"/>
    </ligand>
</feature>
<evidence type="ECO:0000256" key="10">
    <source>
        <dbReference type="ARBA" id="ARBA00023284"/>
    </source>
</evidence>
<dbReference type="PRINTS" id="PR00411">
    <property type="entry name" value="PNDRDTASEI"/>
</dbReference>
<feature type="domain" description="FAD/NAD(P)-binding" evidence="17">
    <location>
        <begin position="18"/>
        <end position="343"/>
    </location>
</feature>
<dbReference type="SUPFAM" id="SSF51905">
    <property type="entry name" value="FAD/NAD(P)-binding domain"/>
    <property type="match status" value="1"/>
</dbReference>
<keyword evidence="7 15" id="KW-0560">Oxidoreductase</keyword>
<dbReference type="EC" id="1.8.1.4" evidence="3 15"/>
<dbReference type="InterPro" id="IPR001100">
    <property type="entry name" value="Pyr_nuc-diS_OxRdtase"/>
</dbReference>
<feature type="binding site" evidence="13">
    <location>
        <position position="328"/>
    </location>
    <ligand>
        <name>FAD</name>
        <dbReference type="ChEBI" id="CHEBI:57692"/>
    </ligand>
</feature>
<dbReference type="AlphaFoldDB" id="A0A519BBF6"/>
<feature type="disulfide bond" description="Redox-active" evidence="14">
    <location>
        <begin position="55"/>
        <end position="60"/>
    </location>
</feature>
<comment type="miscellaneous">
    <text evidence="15">The active site is a redox-active disulfide bond.</text>
</comment>
<feature type="binding site" evidence="13">
    <location>
        <begin position="161"/>
        <end position="163"/>
    </location>
    <ligand>
        <name>FAD</name>
        <dbReference type="ChEBI" id="CHEBI:57692"/>
    </ligand>
</feature>
<dbReference type="PANTHER" id="PTHR22912:SF217">
    <property type="entry name" value="DIHYDROLIPOYL DEHYDROGENASE"/>
    <property type="match status" value="1"/>
</dbReference>
<name>A0A519BBF6_9DELT</name>
<dbReference type="NCBIfam" id="TIGR01350">
    <property type="entry name" value="lipoamide_DH"/>
    <property type="match status" value="1"/>
</dbReference>
<evidence type="ECO:0000313" key="19">
    <source>
        <dbReference type="Proteomes" id="UP000320813"/>
    </source>
</evidence>
<dbReference type="InterPro" id="IPR023753">
    <property type="entry name" value="FAD/NAD-binding_dom"/>
</dbReference>
<dbReference type="InterPro" id="IPR036188">
    <property type="entry name" value="FAD/NAD-bd_sf"/>
</dbReference>
<feature type="active site" description="Proton acceptor" evidence="12">
    <location>
        <position position="460"/>
    </location>
</feature>
<accession>A0A519BBF6</accession>
<evidence type="ECO:0000256" key="8">
    <source>
        <dbReference type="ARBA" id="ARBA00023027"/>
    </source>
</evidence>
<gene>
    <name evidence="18" type="primary">lpdA</name>
    <name evidence="18" type="ORF">EVJ47_05455</name>
</gene>
<evidence type="ECO:0000256" key="6">
    <source>
        <dbReference type="ARBA" id="ARBA00022827"/>
    </source>
</evidence>
<comment type="catalytic activity">
    <reaction evidence="11 15">
        <text>N(6)-[(R)-dihydrolipoyl]-L-lysyl-[protein] + NAD(+) = N(6)-[(R)-lipoyl]-L-lysyl-[protein] + NADH + H(+)</text>
        <dbReference type="Rhea" id="RHEA:15045"/>
        <dbReference type="Rhea" id="RHEA-COMP:10474"/>
        <dbReference type="Rhea" id="RHEA-COMP:10475"/>
        <dbReference type="ChEBI" id="CHEBI:15378"/>
        <dbReference type="ChEBI" id="CHEBI:57540"/>
        <dbReference type="ChEBI" id="CHEBI:57945"/>
        <dbReference type="ChEBI" id="CHEBI:83099"/>
        <dbReference type="ChEBI" id="CHEBI:83100"/>
        <dbReference type="EC" id="1.8.1.4"/>
    </reaction>
</comment>
<comment type="caution">
    <text evidence="18">The sequence shown here is derived from an EMBL/GenBank/DDBJ whole genome shotgun (WGS) entry which is preliminary data.</text>
</comment>
<dbReference type="InterPro" id="IPR016156">
    <property type="entry name" value="FAD/NAD-linked_Rdtase_dimer_sf"/>
</dbReference>
<feature type="domain" description="Pyridine nucleotide-disulphide oxidoreductase dimerisation" evidence="16">
    <location>
        <begin position="363"/>
        <end position="470"/>
    </location>
</feature>
<dbReference type="FunFam" id="3.30.390.30:FF:000001">
    <property type="entry name" value="Dihydrolipoyl dehydrogenase"/>
    <property type="match status" value="1"/>
</dbReference>
<dbReference type="InterPro" id="IPR012999">
    <property type="entry name" value="Pyr_OxRdtase_I_AS"/>
</dbReference>
<protein>
    <recommendedName>
        <fullName evidence="3 15">Dihydrolipoyl dehydrogenase</fullName>
        <ecNumber evidence="3 15">1.8.1.4</ecNumber>
    </recommendedName>
</protein>
<dbReference type="Gene3D" id="3.50.50.60">
    <property type="entry name" value="FAD/NAD(P)-binding domain"/>
    <property type="match status" value="2"/>
</dbReference>
<dbReference type="PRINTS" id="PR00368">
    <property type="entry name" value="FADPNR"/>
</dbReference>
<dbReference type="InterPro" id="IPR006258">
    <property type="entry name" value="Lipoamide_DH"/>
</dbReference>
<dbReference type="InterPro" id="IPR050151">
    <property type="entry name" value="Class-I_Pyr_Nuc-Dis_Oxidored"/>
</dbReference>
<dbReference type="GO" id="GO:0004148">
    <property type="term" value="F:dihydrolipoyl dehydrogenase (NADH) activity"/>
    <property type="evidence" value="ECO:0007669"/>
    <property type="project" value="UniProtKB-EC"/>
</dbReference>
<evidence type="ECO:0000256" key="13">
    <source>
        <dbReference type="PIRSR" id="PIRSR000350-3"/>
    </source>
</evidence>
<dbReference type="GO" id="GO:0006103">
    <property type="term" value="P:2-oxoglutarate metabolic process"/>
    <property type="evidence" value="ECO:0007669"/>
    <property type="project" value="TreeGrafter"/>
</dbReference>
<evidence type="ECO:0000313" key="18">
    <source>
        <dbReference type="EMBL" id="RZD14613.1"/>
    </source>
</evidence>
<dbReference type="Proteomes" id="UP000320813">
    <property type="component" value="Unassembled WGS sequence"/>
</dbReference>
<keyword evidence="10 15" id="KW-0676">Redox-active center</keyword>
<sequence>MNIIKEHFISEEYRLDNFDVCIVGGGPAGYVSALKCAINGLSAAIIEKEKFGGTCLNRGCIPTKAIYSKAKYLSKLKNPEYGFSVDGFSVNYNDIIDYKEKVVSTLVGGVEKLLKARNVRVFNGTGKITGKNNDNSGFVLTSTSEDGLKTEIYANNVIISTGSSPLMIPSFNIDHKNIMTSDEILAIREIPESLIIIGAGVIGCEFANIFSEFGAGIKMIELLPSILSTEDKDISKFVQKNFKSRNIDIMTSVEVGSIEPIEENKGAAVYLKSGEKFTADKVLVSIGRKLNTDGLGLEKLAVKMDKRGKIEVDSHNETAVKGIYACGDIIDGPMLAHKASYDGIIAADNIAGIVKEKNYSVLPWSIYTNPPIGTVGLKEGDKGLEGIDYNVGRFSYAANGMALAMEESEGFLKVIVEEKSKRILGATGSGADIPELIAEIASYMHFGGTVFDIESTIHSHPTLSEIVPESALDSIGEAIHKVNPRTAKKSREL</sequence>
<evidence type="ECO:0000256" key="2">
    <source>
        <dbReference type="ARBA" id="ARBA00007532"/>
    </source>
</evidence>
<dbReference type="Gene3D" id="3.30.390.30">
    <property type="match status" value="1"/>
</dbReference>
<evidence type="ECO:0000256" key="5">
    <source>
        <dbReference type="ARBA" id="ARBA00022630"/>
    </source>
</evidence>
<proteinExistence type="inferred from homology"/>
<dbReference type="PIRSF" id="PIRSF000350">
    <property type="entry name" value="Mercury_reductase_MerA"/>
    <property type="match status" value="1"/>
</dbReference>
<evidence type="ECO:0000256" key="14">
    <source>
        <dbReference type="PIRSR" id="PIRSR000350-4"/>
    </source>
</evidence>